<gene>
    <name evidence="3" type="ORF">SI65_07111</name>
</gene>
<dbReference type="EMBL" id="JXNT01000008">
    <property type="protein sequence ID" value="ODM17436.1"/>
    <property type="molecule type" value="Genomic_DNA"/>
</dbReference>
<accession>A0A1E3BAK3</accession>
<dbReference type="AlphaFoldDB" id="A0A1E3BAK3"/>
<protein>
    <recommendedName>
        <fullName evidence="5">Chitin synthesis regulation, resistance to congo red-domain-containing protein</fullName>
    </recommendedName>
</protein>
<dbReference type="OrthoDB" id="4508475at2759"/>
<dbReference type="PANTHER" id="PTHR28187:SF1">
    <property type="entry name" value="PROTEIN RCR1-RELATED"/>
    <property type="match status" value="1"/>
</dbReference>
<evidence type="ECO:0008006" key="5">
    <source>
        <dbReference type="Google" id="ProtNLM"/>
    </source>
</evidence>
<feature type="transmembrane region" description="Helical" evidence="2">
    <location>
        <begin position="33"/>
        <end position="53"/>
    </location>
</feature>
<feature type="compositionally biased region" description="Pro residues" evidence="1">
    <location>
        <begin position="93"/>
        <end position="104"/>
    </location>
</feature>
<dbReference type="GO" id="GO:0016192">
    <property type="term" value="P:vesicle-mediated transport"/>
    <property type="evidence" value="ECO:0007669"/>
    <property type="project" value="TreeGrafter"/>
</dbReference>
<dbReference type="Proteomes" id="UP000094569">
    <property type="component" value="Unassembled WGS sequence"/>
</dbReference>
<evidence type="ECO:0000313" key="4">
    <source>
        <dbReference type="Proteomes" id="UP000094569"/>
    </source>
</evidence>
<dbReference type="VEuPathDB" id="FungiDB:SI65_07111"/>
<organism evidence="3 4">
    <name type="scientific">Aspergillus cristatus</name>
    <name type="common">Chinese Fuzhuan brick tea-fermentation fungus</name>
    <name type="synonym">Eurotium cristatum</name>
    <dbReference type="NCBI Taxonomy" id="573508"/>
    <lineage>
        <taxon>Eukaryota</taxon>
        <taxon>Fungi</taxon>
        <taxon>Dikarya</taxon>
        <taxon>Ascomycota</taxon>
        <taxon>Pezizomycotina</taxon>
        <taxon>Eurotiomycetes</taxon>
        <taxon>Eurotiomycetidae</taxon>
        <taxon>Eurotiales</taxon>
        <taxon>Aspergillaceae</taxon>
        <taxon>Aspergillus</taxon>
        <taxon>Aspergillus subgen. Aspergillus</taxon>
    </lineage>
</organism>
<dbReference type="InterPro" id="IPR020999">
    <property type="entry name" value="Chitin_synth_reg_RCR"/>
</dbReference>
<keyword evidence="2" id="KW-0472">Membrane</keyword>
<keyword evidence="4" id="KW-1185">Reference proteome</keyword>
<feature type="compositionally biased region" description="Pro residues" evidence="1">
    <location>
        <begin position="136"/>
        <end position="148"/>
    </location>
</feature>
<evidence type="ECO:0000313" key="3">
    <source>
        <dbReference type="EMBL" id="ODM17436.1"/>
    </source>
</evidence>
<dbReference type="PANTHER" id="PTHR28187">
    <property type="entry name" value="PROTEIN RCR1-RELATED"/>
    <property type="match status" value="1"/>
</dbReference>
<comment type="caution">
    <text evidence="3">The sequence shown here is derived from an EMBL/GenBank/DDBJ whole genome shotgun (WGS) entry which is preliminary data.</text>
</comment>
<keyword evidence="2" id="KW-0812">Transmembrane</keyword>
<evidence type="ECO:0000256" key="1">
    <source>
        <dbReference type="SAM" id="MobiDB-lite"/>
    </source>
</evidence>
<evidence type="ECO:0000256" key="2">
    <source>
        <dbReference type="SAM" id="Phobius"/>
    </source>
</evidence>
<name>A0A1E3BAK3_ASPCR</name>
<feature type="region of interest" description="Disordered" evidence="1">
    <location>
        <begin position="63"/>
        <end position="148"/>
    </location>
</feature>
<feature type="compositionally biased region" description="Pro residues" evidence="1">
    <location>
        <begin position="73"/>
        <end position="83"/>
    </location>
</feature>
<dbReference type="Pfam" id="PF12273">
    <property type="entry name" value="RCR"/>
    <property type="match status" value="1"/>
</dbReference>
<reference evidence="3 4" key="1">
    <citation type="journal article" date="2016" name="BMC Genomics">
        <title>Comparative genomic and transcriptomic analyses of the Fuzhuan brick tea-fermentation fungus Aspergillus cristatus.</title>
        <authorList>
            <person name="Ge Y."/>
            <person name="Wang Y."/>
            <person name="Liu Y."/>
            <person name="Tan Y."/>
            <person name="Ren X."/>
            <person name="Zhang X."/>
            <person name="Hyde K.D."/>
            <person name="Liu Y."/>
            <person name="Liu Z."/>
        </authorList>
    </citation>
    <scope>NUCLEOTIDE SEQUENCE [LARGE SCALE GENOMIC DNA]</scope>
    <source>
        <strain evidence="3 4">GZAAS20.1005</strain>
    </source>
</reference>
<proteinExistence type="predicted"/>
<keyword evidence="2" id="KW-1133">Transmembrane helix</keyword>
<sequence>MGIISRRRDCYRDGWTGSVHCDDGNTWYDWGRWVAFAVIVAAALIIFFLLACVNARRRRRRGLPPHVGTSWMAPPPGPPPPNQPYYGDVYYPSQPPPQYSPPNPQSYGYFGGQPNGIELQPPPNAYHQAGPGQPAYSPPPGPPQAGKT</sequence>